<dbReference type="SUPFAM" id="SSF56112">
    <property type="entry name" value="Protein kinase-like (PK-like)"/>
    <property type="match status" value="1"/>
</dbReference>
<dbReference type="InterPro" id="IPR000719">
    <property type="entry name" value="Prot_kinase_dom"/>
</dbReference>
<dbReference type="GO" id="GO:0005737">
    <property type="term" value="C:cytoplasm"/>
    <property type="evidence" value="ECO:0007669"/>
    <property type="project" value="TreeGrafter"/>
</dbReference>
<organism evidence="9 10">
    <name type="scientific">Theileria equi strain WA</name>
    <dbReference type="NCBI Taxonomy" id="1537102"/>
    <lineage>
        <taxon>Eukaryota</taxon>
        <taxon>Sar</taxon>
        <taxon>Alveolata</taxon>
        <taxon>Apicomplexa</taxon>
        <taxon>Aconoidasida</taxon>
        <taxon>Piroplasmida</taxon>
        <taxon>Theileriidae</taxon>
        <taxon>Theileria</taxon>
    </lineage>
</organism>
<feature type="binding site" evidence="7">
    <location>
        <position position="264"/>
    </location>
    <ligand>
        <name>ATP</name>
        <dbReference type="ChEBI" id="CHEBI:30616"/>
    </ligand>
</feature>
<evidence type="ECO:0000256" key="1">
    <source>
        <dbReference type="ARBA" id="ARBA00022679"/>
    </source>
</evidence>
<name>L0AXL0_THEEQ</name>
<keyword evidence="4 7" id="KW-0067">ATP-binding</keyword>
<dbReference type="Proteomes" id="UP000031512">
    <property type="component" value="Chromosome 1"/>
</dbReference>
<keyword evidence="1 9" id="KW-0808">Transferase</keyword>
<dbReference type="PANTHER" id="PTHR11042">
    <property type="entry name" value="EUKARYOTIC TRANSLATION INITIATION FACTOR 2-ALPHA KINASE EIF2-ALPHA KINASE -RELATED"/>
    <property type="match status" value="1"/>
</dbReference>
<evidence type="ECO:0000256" key="2">
    <source>
        <dbReference type="ARBA" id="ARBA00022741"/>
    </source>
</evidence>
<dbReference type="PROSITE" id="PS00108">
    <property type="entry name" value="PROTEIN_KINASE_ST"/>
    <property type="match status" value="1"/>
</dbReference>
<evidence type="ECO:0000313" key="9">
    <source>
        <dbReference type="EMBL" id="AFZ79644.1"/>
    </source>
</evidence>
<dbReference type="Gene3D" id="3.30.200.20">
    <property type="entry name" value="Phosphorylase Kinase, domain 1"/>
    <property type="match status" value="1"/>
</dbReference>
<dbReference type="GO" id="GO:0005524">
    <property type="term" value="F:ATP binding"/>
    <property type="evidence" value="ECO:0007669"/>
    <property type="project" value="UniProtKB-UniRule"/>
</dbReference>
<dbReference type="OrthoDB" id="341578at2759"/>
<reference evidence="9 10" key="1">
    <citation type="journal article" date="2012" name="BMC Genomics">
        <title>Comparative genomic analysis and phylogenetic position of Theileria equi.</title>
        <authorList>
            <person name="Kappmeyer L.S."/>
            <person name="Thiagarajan M."/>
            <person name="Herndon D.R."/>
            <person name="Ramsay J.D."/>
            <person name="Caler E."/>
            <person name="Djikeng A."/>
            <person name="Gillespie J.J."/>
            <person name="Lau A.O."/>
            <person name="Roalson E.H."/>
            <person name="Silva J.C."/>
            <person name="Silva M.G."/>
            <person name="Suarez C.E."/>
            <person name="Ueti M.W."/>
            <person name="Nene V.M."/>
            <person name="Mealey R.H."/>
            <person name="Knowles D.P."/>
            <person name="Brayton K.A."/>
        </authorList>
    </citation>
    <scope>NUCLEOTIDE SEQUENCE [LARGE SCALE GENOMIC DNA]</scope>
    <source>
        <strain evidence="9 10">WA</strain>
    </source>
</reference>
<dbReference type="VEuPathDB" id="PiroplasmaDB:BEWA_024930"/>
<dbReference type="eggNOG" id="KOG1035">
    <property type="taxonomic scope" value="Eukaryota"/>
</dbReference>
<dbReference type="AlphaFoldDB" id="L0AXL0"/>
<dbReference type="GeneID" id="15806068"/>
<dbReference type="GO" id="GO:0033554">
    <property type="term" value="P:cellular response to stress"/>
    <property type="evidence" value="ECO:0007669"/>
    <property type="project" value="UniProtKB-ARBA"/>
</dbReference>
<protein>
    <submittedName>
        <fullName evidence="9">Protein kinase domain containing protein</fullName>
        <ecNumber evidence="9">2.7.11.25</ecNumber>
    </submittedName>
</protein>
<keyword evidence="10" id="KW-1185">Reference proteome</keyword>
<evidence type="ECO:0000256" key="4">
    <source>
        <dbReference type="ARBA" id="ARBA00022840"/>
    </source>
</evidence>
<dbReference type="Pfam" id="PF00069">
    <property type="entry name" value="Pkinase"/>
    <property type="match status" value="2"/>
</dbReference>
<dbReference type="Gene3D" id="3.30.930.10">
    <property type="entry name" value="Bira Bifunctional Protein, Domain 2"/>
    <property type="match status" value="1"/>
</dbReference>
<keyword evidence="2 7" id="KW-0547">Nucleotide-binding</keyword>
<dbReference type="KEGG" id="beq:BEWA_024930"/>
<evidence type="ECO:0000313" key="10">
    <source>
        <dbReference type="Proteomes" id="UP000031512"/>
    </source>
</evidence>
<dbReference type="GO" id="GO:0004709">
    <property type="term" value="F:MAP kinase kinase kinase activity"/>
    <property type="evidence" value="ECO:0007669"/>
    <property type="project" value="UniProtKB-EC"/>
</dbReference>
<sequence>MSETSLPEELDNELRLLSELDGIEIIVLADSPQNTADLSRYDDESIFFEASSAEECNVSGYKFELKIRLKECRYAIRQNRDTVISLIVEVQSDYSETLPLVEIINITNSSSKLTAKCEQYLNGRLMDYNSRSDRLRVHKLIADFYDFLLSETAIKSGDFHSATNGSSNNTTDLIAGSLPLMGANSPYTLSCDDKQSRGSSYGAFCRRSPHYPGIYNIQENPNLDNFLTIHSRYYREFIQEAVLGSGSFGCVTKVRKNGVNYAVKQIPIYESYEEILQSEAAILASLQHRNIVLYYDAWIEVSPELLLEKCRNTDISSKQLSILRQNSIDKKLYGGYLSSFREIYNREGDSNRETILPIPQDPGSSDVKYGFRIVNNAQRSNQLNKHKKNRESKRKSGIPKKYLFILMEYCAEATLFETISEHKLYESPQKVIELFRQILDALSYIHEKGIIHRDIKPSNIFLKFDGELLAKLGDFGLTAKLTHKATSPRYSPLDPTGMVGTLHYMAPEQIVGDAYDEKVDIYSAGVVLFEMLSPPFRTSMERTEILSSFSTLNKQWPEGFRDRVDYRLLKLLESMLHVDPNKRPSATVILQNELFSYSKLDLVSLYTVITQYPQSMESAQLLNGIFSRRENAGRCLEYLMSINTDPVIGYVNTELGKLYHQEFTARGAIRVQAPLFTEVSSDKFTSNMFGIKGYNLLMTDGRTCQLRFSVLVSLAESLPSAALVIMRRWHWGLVYANLSSNAGARYPKEFWRCAYDIIADYGIMFQENAVREEFLDAFFTSELISVSTKPIIKFLKCNLVVEWGYNGFIRRYIEYAFDTSENFAKSMESIFIKHMPKIGNAVNKQITDLCRSTYSNSDDKIQSMISLYSLLVTQKLKPHEFAANLRRLCTSTKDNNMSKMDVELENLLYMDKFLRGNRNIEFSFKPIHIVETFFSGFTFQVYIKMGKRELEEVAAGGCYERLLNGVHLGKNVLDNAQRKVFGFELNLQVIFDTVSRSMSKNTTGFSPFYFSLSPDVLILLGQPSLLIQATSLEYALRNEGIRCGKYLGPSNNFKSFLKMKSKGAASLQRLKYTVSLKLSSGTSHNQLPNHVQYTVFDIEKDDKMILFEEKQVFDHIAPNIHTRS</sequence>
<keyword evidence="3 9" id="KW-0418">Kinase</keyword>
<dbReference type="GO" id="GO:0017148">
    <property type="term" value="P:negative regulation of translation"/>
    <property type="evidence" value="ECO:0007669"/>
    <property type="project" value="UniProtKB-KW"/>
</dbReference>
<proteinExistence type="inferred from homology"/>
<dbReference type="STRING" id="1537102.L0AXL0"/>
<feature type="domain" description="Protein kinase" evidence="8">
    <location>
        <begin position="237"/>
        <end position="595"/>
    </location>
</feature>
<evidence type="ECO:0000256" key="3">
    <source>
        <dbReference type="ARBA" id="ARBA00022777"/>
    </source>
</evidence>
<dbReference type="EC" id="2.7.11.25" evidence="9"/>
<dbReference type="SMART" id="SM00220">
    <property type="entry name" value="S_TKc"/>
    <property type="match status" value="1"/>
</dbReference>
<dbReference type="InterPro" id="IPR008271">
    <property type="entry name" value="Ser/Thr_kinase_AS"/>
</dbReference>
<keyword evidence="5" id="KW-0652">Protein synthesis inhibitor</keyword>
<evidence type="ECO:0000256" key="7">
    <source>
        <dbReference type="PROSITE-ProRule" id="PRU10141"/>
    </source>
</evidence>
<dbReference type="InterPro" id="IPR017441">
    <property type="entry name" value="Protein_kinase_ATP_BS"/>
</dbReference>
<dbReference type="Gene3D" id="1.10.510.10">
    <property type="entry name" value="Transferase(Phosphotransferase) domain 1"/>
    <property type="match status" value="1"/>
</dbReference>
<dbReference type="PROSITE" id="PS00107">
    <property type="entry name" value="PROTEIN_KINASE_ATP"/>
    <property type="match status" value="1"/>
</dbReference>
<evidence type="ECO:0000256" key="6">
    <source>
        <dbReference type="ARBA" id="ARBA00037982"/>
    </source>
</evidence>
<dbReference type="GO" id="GO:0005634">
    <property type="term" value="C:nucleus"/>
    <property type="evidence" value="ECO:0007669"/>
    <property type="project" value="TreeGrafter"/>
</dbReference>
<dbReference type="InterPro" id="IPR050339">
    <property type="entry name" value="CC_SR_Kinase"/>
</dbReference>
<dbReference type="InterPro" id="IPR045864">
    <property type="entry name" value="aa-tRNA-synth_II/BPL/LPL"/>
</dbReference>
<dbReference type="InterPro" id="IPR011009">
    <property type="entry name" value="Kinase-like_dom_sf"/>
</dbReference>
<dbReference type="PROSITE" id="PS50011">
    <property type="entry name" value="PROTEIN_KINASE_DOM"/>
    <property type="match status" value="1"/>
</dbReference>
<dbReference type="PANTHER" id="PTHR11042:SF178">
    <property type="entry name" value="EUKARYOTIC TRANSLATION INITIATION FACTOR 2-ALPHA KINASE 1"/>
    <property type="match status" value="1"/>
</dbReference>
<dbReference type="RefSeq" id="XP_004829310.1">
    <property type="nucleotide sequence ID" value="XM_004829253.1"/>
</dbReference>
<evidence type="ECO:0000256" key="5">
    <source>
        <dbReference type="ARBA" id="ARBA00023193"/>
    </source>
</evidence>
<evidence type="ECO:0000259" key="8">
    <source>
        <dbReference type="PROSITE" id="PS50011"/>
    </source>
</evidence>
<gene>
    <name evidence="9" type="ORF">BEWA_024930</name>
</gene>
<dbReference type="EMBL" id="CP001669">
    <property type="protein sequence ID" value="AFZ79644.1"/>
    <property type="molecule type" value="Genomic_DNA"/>
</dbReference>
<accession>L0AXL0</accession>
<comment type="similarity">
    <text evidence="6">Belongs to the protein kinase superfamily. Ser/Thr protein kinase family. GCN2 subfamily.</text>
</comment>